<keyword evidence="1 2" id="KW-0456">Lyase</keyword>
<feature type="active site" description="Schiff-base intermediate with substrate" evidence="3">
    <location>
        <position position="197"/>
    </location>
</feature>
<dbReference type="AlphaFoldDB" id="A0A1M3T740"/>
<evidence type="ECO:0000313" key="5">
    <source>
        <dbReference type="EMBL" id="OJZ82513.1"/>
    </source>
</evidence>
<dbReference type="PIRSF" id="PIRSF001365">
    <property type="entry name" value="DHDPS"/>
    <property type="match status" value="1"/>
</dbReference>
<name>A0A1M3T740_ASPLC</name>
<comment type="similarity">
    <text evidence="2">Belongs to the DapA family.</text>
</comment>
<evidence type="ECO:0000313" key="6">
    <source>
        <dbReference type="Proteomes" id="UP000184063"/>
    </source>
</evidence>
<evidence type="ECO:0008006" key="7">
    <source>
        <dbReference type="Google" id="ProtNLM"/>
    </source>
</evidence>
<dbReference type="SMART" id="SM01130">
    <property type="entry name" value="DHDPS"/>
    <property type="match status" value="1"/>
</dbReference>
<feature type="binding site" evidence="4">
    <location>
        <position position="240"/>
    </location>
    <ligand>
        <name>pyruvate</name>
        <dbReference type="ChEBI" id="CHEBI:15361"/>
    </ligand>
</feature>
<dbReference type="CDD" id="cd00408">
    <property type="entry name" value="DHDPS-like"/>
    <property type="match status" value="1"/>
</dbReference>
<accession>A0A1M3T740</accession>
<dbReference type="InterPro" id="IPR002220">
    <property type="entry name" value="DapA-like"/>
</dbReference>
<dbReference type="EMBL" id="KV878247">
    <property type="protein sequence ID" value="OJZ82513.1"/>
    <property type="molecule type" value="Genomic_DNA"/>
</dbReference>
<proteinExistence type="inferred from homology"/>
<dbReference type="Proteomes" id="UP000184063">
    <property type="component" value="Unassembled WGS sequence"/>
</dbReference>
<evidence type="ECO:0000256" key="2">
    <source>
        <dbReference type="PIRNR" id="PIRNR001365"/>
    </source>
</evidence>
<feature type="active site" description="Proton donor/acceptor" evidence="3">
    <location>
        <position position="167"/>
    </location>
</feature>
<dbReference type="Pfam" id="PF00701">
    <property type="entry name" value="DHDPS"/>
    <property type="match status" value="2"/>
</dbReference>
<protein>
    <recommendedName>
        <fullName evidence="7">Dihydrodipicolinate synthase</fullName>
    </recommendedName>
</protein>
<dbReference type="OrthoDB" id="191315at2759"/>
<evidence type="ECO:0000256" key="4">
    <source>
        <dbReference type="PIRSR" id="PIRSR001365-2"/>
    </source>
</evidence>
<dbReference type="PANTHER" id="PTHR12128">
    <property type="entry name" value="DIHYDRODIPICOLINATE SYNTHASE"/>
    <property type="match status" value="1"/>
</dbReference>
<evidence type="ECO:0000256" key="3">
    <source>
        <dbReference type="PIRSR" id="PIRSR001365-1"/>
    </source>
</evidence>
<dbReference type="Gene3D" id="3.20.20.70">
    <property type="entry name" value="Aldolase class I"/>
    <property type="match status" value="1"/>
</dbReference>
<reference evidence="6" key="1">
    <citation type="journal article" date="2017" name="Genome Biol.">
        <title>Comparative genomics reveals high biological diversity and specific adaptations in the industrially and medically important fungal genus Aspergillus.</title>
        <authorList>
            <person name="de Vries R.P."/>
            <person name="Riley R."/>
            <person name="Wiebenga A."/>
            <person name="Aguilar-Osorio G."/>
            <person name="Amillis S."/>
            <person name="Uchima C.A."/>
            <person name="Anderluh G."/>
            <person name="Asadollahi M."/>
            <person name="Askin M."/>
            <person name="Barry K."/>
            <person name="Battaglia E."/>
            <person name="Bayram O."/>
            <person name="Benocci T."/>
            <person name="Braus-Stromeyer S.A."/>
            <person name="Caldana C."/>
            <person name="Canovas D."/>
            <person name="Cerqueira G.C."/>
            <person name="Chen F."/>
            <person name="Chen W."/>
            <person name="Choi C."/>
            <person name="Clum A."/>
            <person name="Dos Santos R.A."/>
            <person name="Damasio A.R."/>
            <person name="Diallinas G."/>
            <person name="Emri T."/>
            <person name="Fekete E."/>
            <person name="Flipphi M."/>
            <person name="Freyberg S."/>
            <person name="Gallo A."/>
            <person name="Gournas C."/>
            <person name="Habgood R."/>
            <person name="Hainaut M."/>
            <person name="Harispe M.L."/>
            <person name="Henrissat B."/>
            <person name="Hilden K.S."/>
            <person name="Hope R."/>
            <person name="Hossain A."/>
            <person name="Karabika E."/>
            <person name="Karaffa L."/>
            <person name="Karanyi Z."/>
            <person name="Krasevec N."/>
            <person name="Kuo A."/>
            <person name="Kusch H."/>
            <person name="LaButti K."/>
            <person name="Lagendijk E.L."/>
            <person name="Lapidus A."/>
            <person name="Levasseur A."/>
            <person name="Lindquist E."/>
            <person name="Lipzen A."/>
            <person name="Logrieco A.F."/>
            <person name="MacCabe A."/>
            <person name="Maekelae M.R."/>
            <person name="Malavazi I."/>
            <person name="Melin P."/>
            <person name="Meyer V."/>
            <person name="Mielnichuk N."/>
            <person name="Miskei M."/>
            <person name="Molnar A.P."/>
            <person name="Mule G."/>
            <person name="Ngan C.Y."/>
            <person name="Orejas M."/>
            <person name="Orosz E."/>
            <person name="Ouedraogo J.P."/>
            <person name="Overkamp K.M."/>
            <person name="Park H.-S."/>
            <person name="Perrone G."/>
            <person name="Piumi F."/>
            <person name="Punt P.J."/>
            <person name="Ram A.F."/>
            <person name="Ramon A."/>
            <person name="Rauscher S."/>
            <person name="Record E."/>
            <person name="Riano-Pachon D.M."/>
            <person name="Robert V."/>
            <person name="Roehrig J."/>
            <person name="Ruller R."/>
            <person name="Salamov A."/>
            <person name="Salih N.S."/>
            <person name="Samson R.A."/>
            <person name="Sandor E."/>
            <person name="Sanguinetti M."/>
            <person name="Schuetze T."/>
            <person name="Sepcic K."/>
            <person name="Shelest E."/>
            <person name="Sherlock G."/>
            <person name="Sophianopoulou V."/>
            <person name="Squina F.M."/>
            <person name="Sun H."/>
            <person name="Susca A."/>
            <person name="Todd R.B."/>
            <person name="Tsang A."/>
            <person name="Unkles S.E."/>
            <person name="van de Wiele N."/>
            <person name="van Rossen-Uffink D."/>
            <person name="Oliveira J.V."/>
            <person name="Vesth T.C."/>
            <person name="Visser J."/>
            <person name="Yu J.-H."/>
            <person name="Zhou M."/>
            <person name="Andersen M.R."/>
            <person name="Archer D.B."/>
            <person name="Baker S.E."/>
            <person name="Benoit I."/>
            <person name="Brakhage A.A."/>
            <person name="Braus G.H."/>
            <person name="Fischer R."/>
            <person name="Frisvad J.C."/>
            <person name="Goldman G.H."/>
            <person name="Houbraken J."/>
            <person name="Oakley B."/>
            <person name="Pocsi I."/>
            <person name="Scazzocchio C."/>
            <person name="Seiboth B."/>
            <person name="vanKuyk P.A."/>
            <person name="Wortman J."/>
            <person name="Dyer P.S."/>
            <person name="Grigoriev I.V."/>
        </authorList>
    </citation>
    <scope>NUCLEOTIDE SEQUENCE [LARGE SCALE GENOMIC DNA]</scope>
    <source>
        <strain evidence="6">CBS 106.47</strain>
    </source>
</reference>
<dbReference type="GO" id="GO:0008840">
    <property type="term" value="F:4-hydroxy-tetrahydrodipicolinate synthase activity"/>
    <property type="evidence" value="ECO:0007669"/>
    <property type="project" value="TreeGrafter"/>
</dbReference>
<sequence length="334" mass="35903">MVPLTPKFGVYTPLVTFFTEDESLDIESTLTHAKRMAEGDVAGLVLQGSNGEAPHLDHNERKYLVRAVRDHLNELGYVQIQLIVGCGAPSVRETLAHITEAKESGADFALVLPPSYWVSAMSTDVIERFFDDVYSPLPSHLKLPIQITLPDWVTQVASSSPLPVLIYNFPGVTGGIDISSDSAIRLARSNSNIVGCKLTCGVVGKLQRISSTLPTTSFAAFGGKSDFFLPALVAGSNGIIAALANIAPKVHVELLRRYENGDIKGAQELQSLLSHADGALVKVGVTGVKAIVAHCFEYGSGQGRKPLRNSTVATLSANILEPILRVVERERMCN</sequence>
<evidence type="ECO:0000256" key="1">
    <source>
        <dbReference type="ARBA" id="ARBA00023239"/>
    </source>
</evidence>
<organism evidence="5 6">
    <name type="scientific">Aspergillus luchuensis (strain CBS 106.47)</name>
    <dbReference type="NCBI Taxonomy" id="1137211"/>
    <lineage>
        <taxon>Eukaryota</taxon>
        <taxon>Fungi</taxon>
        <taxon>Dikarya</taxon>
        <taxon>Ascomycota</taxon>
        <taxon>Pezizomycotina</taxon>
        <taxon>Eurotiomycetes</taxon>
        <taxon>Eurotiomycetidae</taxon>
        <taxon>Eurotiales</taxon>
        <taxon>Aspergillaceae</taxon>
        <taxon>Aspergillus</taxon>
        <taxon>Aspergillus subgen. Circumdati</taxon>
    </lineage>
</organism>
<dbReference type="SUPFAM" id="SSF51569">
    <property type="entry name" value="Aldolase"/>
    <property type="match status" value="2"/>
</dbReference>
<dbReference type="PANTHER" id="PTHR12128:SF66">
    <property type="entry name" value="4-HYDROXY-2-OXOGLUTARATE ALDOLASE, MITOCHONDRIAL"/>
    <property type="match status" value="1"/>
</dbReference>
<dbReference type="VEuPathDB" id="FungiDB:ASPFODRAFT_210360"/>
<dbReference type="InterPro" id="IPR013785">
    <property type="entry name" value="Aldolase_TIM"/>
</dbReference>
<gene>
    <name evidence="5" type="ORF">ASPFODRAFT_210360</name>
</gene>